<reference evidence="1" key="1">
    <citation type="submission" date="2013-07" db="EMBL/GenBank/DDBJ databases">
        <title>The genome of Eucalyptus grandis.</title>
        <authorList>
            <person name="Schmutz J."/>
            <person name="Hayes R."/>
            <person name="Myburg A."/>
            <person name="Tuskan G."/>
            <person name="Grattapaglia D."/>
            <person name="Rokhsar D.S."/>
        </authorList>
    </citation>
    <scope>NUCLEOTIDE SEQUENCE</scope>
    <source>
        <tissue evidence="1">Leaf extractions</tissue>
    </source>
</reference>
<dbReference type="AlphaFoldDB" id="A0A059CTV2"/>
<dbReference type="InParanoid" id="A0A059CTV2"/>
<accession>A0A059CTV2</accession>
<sequence>MESKKKSFCRRKLENTRTFLRIHGPSYYVIPQTHCMKSSNTPKHNARTPPFHFSPSCIPKSETCSTPTRQSLQVRLIQASHQQ</sequence>
<dbReference type="Gramene" id="KCW81888">
    <property type="protein sequence ID" value="KCW81888"/>
    <property type="gene ID" value="EUGRSUZ_C03253"/>
</dbReference>
<name>A0A059CTV2_EUCGR</name>
<dbReference type="EMBL" id="KK198755">
    <property type="protein sequence ID" value="KCW81888.1"/>
    <property type="molecule type" value="Genomic_DNA"/>
</dbReference>
<gene>
    <name evidence="1" type="ORF">EUGRSUZ_C03253</name>
</gene>
<protein>
    <submittedName>
        <fullName evidence="1">Uncharacterized protein</fullName>
    </submittedName>
</protein>
<organism evidence="1">
    <name type="scientific">Eucalyptus grandis</name>
    <name type="common">Flooded gum</name>
    <dbReference type="NCBI Taxonomy" id="71139"/>
    <lineage>
        <taxon>Eukaryota</taxon>
        <taxon>Viridiplantae</taxon>
        <taxon>Streptophyta</taxon>
        <taxon>Embryophyta</taxon>
        <taxon>Tracheophyta</taxon>
        <taxon>Spermatophyta</taxon>
        <taxon>Magnoliopsida</taxon>
        <taxon>eudicotyledons</taxon>
        <taxon>Gunneridae</taxon>
        <taxon>Pentapetalae</taxon>
        <taxon>rosids</taxon>
        <taxon>malvids</taxon>
        <taxon>Myrtales</taxon>
        <taxon>Myrtaceae</taxon>
        <taxon>Myrtoideae</taxon>
        <taxon>Eucalypteae</taxon>
        <taxon>Eucalyptus</taxon>
    </lineage>
</organism>
<proteinExistence type="predicted"/>
<evidence type="ECO:0000313" key="1">
    <source>
        <dbReference type="EMBL" id="KCW81888.1"/>
    </source>
</evidence>